<dbReference type="AlphaFoldDB" id="A0A2P2Q8U2"/>
<proteinExistence type="predicted"/>
<protein>
    <submittedName>
        <fullName evidence="2">Uncharacterized protein</fullName>
    </submittedName>
</protein>
<sequence length="24" mass="2806">MLKEDTNNSMKQDVGMRSKHQTVQ</sequence>
<accession>A0A2P2Q8U2</accession>
<feature type="region of interest" description="Disordered" evidence="1">
    <location>
        <begin position="1"/>
        <end position="24"/>
    </location>
</feature>
<reference evidence="2" key="1">
    <citation type="submission" date="2018-02" db="EMBL/GenBank/DDBJ databases">
        <title>Rhizophora mucronata_Transcriptome.</title>
        <authorList>
            <person name="Meera S.P."/>
            <person name="Sreeshan A."/>
            <person name="Augustine A."/>
        </authorList>
    </citation>
    <scope>NUCLEOTIDE SEQUENCE</scope>
    <source>
        <tissue evidence="2">Leaf</tissue>
    </source>
</reference>
<evidence type="ECO:0000256" key="1">
    <source>
        <dbReference type="SAM" id="MobiDB-lite"/>
    </source>
</evidence>
<name>A0A2P2Q8U2_RHIMU</name>
<dbReference type="EMBL" id="GGEC01082893">
    <property type="protein sequence ID" value="MBX63377.1"/>
    <property type="molecule type" value="Transcribed_RNA"/>
</dbReference>
<organism evidence="2">
    <name type="scientific">Rhizophora mucronata</name>
    <name type="common">Asiatic mangrove</name>
    <dbReference type="NCBI Taxonomy" id="61149"/>
    <lineage>
        <taxon>Eukaryota</taxon>
        <taxon>Viridiplantae</taxon>
        <taxon>Streptophyta</taxon>
        <taxon>Embryophyta</taxon>
        <taxon>Tracheophyta</taxon>
        <taxon>Spermatophyta</taxon>
        <taxon>Magnoliopsida</taxon>
        <taxon>eudicotyledons</taxon>
        <taxon>Gunneridae</taxon>
        <taxon>Pentapetalae</taxon>
        <taxon>rosids</taxon>
        <taxon>fabids</taxon>
        <taxon>Malpighiales</taxon>
        <taxon>Rhizophoraceae</taxon>
        <taxon>Rhizophora</taxon>
    </lineage>
</organism>
<evidence type="ECO:0000313" key="2">
    <source>
        <dbReference type="EMBL" id="MBX63377.1"/>
    </source>
</evidence>